<feature type="coiled-coil region" evidence="1">
    <location>
        <begin position="51"/>
        <end position="196"/>
    </location>
</feature>
<sequence>MSDNPAGVQSSGPEDSSAFDSLISEPAATAFGSGFTTTFRGYDKEEVDAAIAGLDARVRAASDEVAQLKQHQRRAGAAVAQSRAKAERLEAELQAAAERRQAEIDAVIAERQAEIDATLAERQAEIERLQAALDESDARHRSELQQAAVDAAAARAEEGDETERLKAELEVAQAKLDDAEQRVQALTDELVGATTESPNRQKFEEVLRVAEDQASLLIRNASVQGDRLLEAAREENANRRTAALAEAEAIVSQAQHDAQQVRLKIDTELTAHEARIERETAHAAEKVSQAEREAAAIRSEAEKGAAMLRSTVARETARDRSEAEEAVRELRLRALEFEASLTRRQDDAHQEFLVLHNQAVAHAERITQDANEQVTASLDHAQRVSAKAEDFERLMRAQSQQIEADAQLRAREHLEQAHVKAERIIDLVTTHSQSVLRDAEDRTRQLRWQQHQLMSFMAEVKELIRPEGVLAAVASDDAAEPADEETVVDEAPVDGPVVAGEAAESSEAFESGEAAESGEAFESDETQVDESDADETQVEAEGETDQAEAVAGDEEPGAAARD</sequence>
<evidence type="ECO:0000313" key="3">
    <source>
        <dbReference type="EMBL" id="TQM33974.1"/>
    </source>
</evidence>
<reference evidence="3 4" key="1">
    <citation type="submission" date="2019-06" db="EMBL/GenBank/DDBJ databases">
        <title>Sequencing the genomes of 1000 actinobacteria strains.</title>
        <authorList>
            <person name="Klenk H.-P."/>
        </authorList>
    </citation>
    <scope>NUCLEOTIDE SEQUENCE [LARGE SCALE GENOMIC DNA]</scope>
    <source>
        <strain evidence="3 4">DSM 105492</strain>
    </source>
</reference>
<evidence type="ECO:0000256" key="2">
    <source>
        <dbReference type="SAM" id="MobiDB-lite"/>
    </source>
</evidence>
<accession>A0A543FJT4</accession>
<keyword evidence="1" id="KW-0175">Coiled coil</keyword>
<dbReference type="Proteomes" id="UP000320235">
    <property type="component" value="Unassembled WGS sequence"/>
</dbReference>
<evidence type="ECO:0000313" key="4">
    <source>
        <dbReference type="Proteomes" id="UP000320235"/>
    </source>
</evidence>
<feature type="compositionally biased region" description="Polar residues" evidence="2">
    <location>
        <begin position="1"/>
        <end position="14"/>
    </location>
</feature>
<organism evidence="3 4">
    <name type="scientific">Microbacterium kyungheense</name>
    <dbReference type="NCBI Taxonomy" id="1263636"/>
    <lineage>
        <taxon>Bacteria</taxon>
        <taxon>Bacillati</taxon>
        <taxon>Actinomycetota</taxon>
        <taxon>Actinomycetes</taxon>
        <taxon>Micrococcales</taxon>
        <taxon>Microbacteriaceae</taxon>
        <taxon>Microbacterium</taxon>
    </lineage>
</organism>
<protein>
    <submittedName>
        <fullName evidence="3">DivIVA domain-containing protein</fullName>
    </submittedName>
</protein>
<feature type="region of interest" description="Disordered" evidence="2">
    <location>
        <begin position="1"/>
        <end position="23"/>
    </location>
</feature>
<feature type="compositionally biased region" description="Low complexity" evidence="2">
    <location>
        <begin position="499"/>
        <end position="518"/>
    </location>
</feature>
<keyword evidence="4" id="KW-1185">Reference proteome</keyword>
<feature type="coiled-coil region" evidence="1">
    <location>
        <begin position="244"/>
        <end position="340"/>
    </location>
</feature>
<proteinExistence type="predicted"/>
<comment type="caution">
    <text evidence="3">The sequence shown here is derived from an EMBL/GenBank/DDBJ whole genome shotgun (WGS) entry which is preliminary data.</text>
</comment>
<name>A0A543FJT4_9MICO</name>
<feature type="region of interest" description="Disordered" evidence="2">
    <location>
        <begin position="475"/>
        <end position="562"/>
    </location>
</feature>
<feature type="compositionally biased region" description="Acidic residues" evidence="2">
    <location>
        <begin position="519"/>
        <end position="556"/>
    </location>
</feature>
<dbReference type="RefSeq" id="WP_246093310.1">
    <property type="nucleotide sequence ID" value="NZ_BAABLH010000020.1"/>
</dbReference>
<feature type="compositionally biased region" description="Acidic residues" evidence="2">
    <location>
        <begin position="477"/>
        <end position="492"/>
    </location>
</feature>
<evidence type="ECO:0000256" key="1">
    <source>
        <dbReference type="SAM" id="Coils"/>
    </source>
</evidence>
<dbReference type="AlphaFoldDB" id="A0A543FJT4"/>
<gene>
    <name evidence="3" type="ORF">FB391_0261</name>
</gene>
<dbReference type="EMBL" id="VFPE01000001">
    <property type="protein sequence ID" value="TQM33974.1"/>
    <property type="molecule type" value="Genomic_DNA"/>
</dbReference>